<keyword evidence="1" id="KW-1133">Transmembrane helix</keyword>
<dbReference type="RefSeq" id="WP_014431948.1">
    <property type="nucleotide sequence ID" value="NC_017079.1"/>
</dbReference>
<evidence type="ECO:0000256" key="1">
    <source>
        <dbReference type="SAM" id="Phobius"/>
    </source>
</evidence>
<protein>
    <recommendedName>
        <fullName evidence="3">FAS1 domain-containing protein</fullName>
    </recommendedName>
</protein>
<evidence type="ECO:0000259" key="3">
    <source>
        <dbReference type="PROSITE" id="PS50213"/>
    </source>
</evidence>
<dbReference type="Proteomes" id="UP000007880">
    <property type="component" value="Chromosome"/>
</dbReference>
<dbReference type="STRING" id="926550.CLDAP_06680"/>
<dbReference type="InterPro" id="IPR050904">
    <property type="entry name" value="Adhesion/Biosynth-related"/>
</dbReference>
<dbReference type="PROSITE" id="PS50213">
    <property type="entry name" value="FAS1"/>
    <property type="match status" value="2"/>
</dbReference>
<organism evidence="4 5">
    <name type="scientific">Caldilinea aerophila (strain DSM 14535 / JCM 11387 / NBRC 104270 / STL-6-O1)</name>
    <dbReference type="NCBI Taxonomy" id="926550"/>
    <lineage>
        <taxon>Bacteria</taxon>
        <taxon>Bacillati</taxon>
        <taxon>Chloroflexota</taxon>
        <taxon>Caldilineae</taxon>
        <taxon>Caldilineales</taxon>
        <taxon>Caldilineaceae</taxon>
        <taxon>Caldilinea</taxon>
    </lineage>
</organism>
<dbReference type="SMART" id="SM00554">
    <property type="entry name" value="FAS1"/>
    <property type="match status" value="2"/>
</dbReference>
<keyword evidence="5" id="KW-1185">Reference proteome</keyword>
<keyword evidence="1" id="KW-0472">Membrane</keyword>
<dbReference type="Pfam" id="PF02469">
    <property type="entry name" value="Fasciclin"/>
    <property type="match status" value="2"/>
</dbReference>
<dbReference type="eggNOG" id="COG2335">
    <property type="taxonomic scope" value="Bacteria"/>
</dbReference>
<reference evidence="4 5" key="1">
    <citation type="submission" date="2012-02" db="EMBL/GenBank/DDBJ databases">
        <title>Complete genome sequence of Caldilinea aerophila DSM 14535 (= NBRC 102666).</title>
        <authorList>
            <person name="Oguchi A."/>
            <person name="Hosoyama A."/>
            <person name="Sekine M."/>
            <person name="Fukai R."/>
            <person name="Kato Y."/>
            <person name="Nakamura S."/>
            <person name="Hanada S."/>
            <person name="Yamazaki S."/>
            <person name="Fujita N."/>
        </authorList>
    </citation>
    <scope>NUCLEOTIDE SEQUENCE [LARGE SCALE GENOMIC DNA]</scope>
    <source>
        <strain evidence="5">DSM 14535 / JCM 11387 / NBRC 104270 / STL-6-O1</strain>
    </source>
</reference>
<keyword evidence="2" id="KW-0732">Signal</keyword>
<name>I0I0C0_CALAS</name>
<dbReference type="Gene3D" id="2.30.180.10">
    <property type="entry name" value="FAS1 domain"/>
    <property type="match status" value="2"/>
</dbReference>
<dbReference type="GO" id="GO:0005615">
    <property type="term" value="C:extracellular space"/>
    <property type="evidence" value="ECO:0007669"/>
    <property type="project" value="TreeGrafter"/>
</dbReference>
<dbReference type="KEGG" id="cap:CLDAP_06680"/>
<proteinExistence type="predicted"/>
<dbReference type="SUPFAM" id="SSF82153">
    <property type="entry name" value="FAS1 domain"/>
    <property type="match status" value="2"/>
</dbReference>
<feature type="signal peptide" evidence="2">
    <location>
        <begin position="1"/>
        <end position="29"/>
    </location>
</feature>
<feature type="transmembrane region" description="Helical" evidence="1">
    <location>
        <begin position="355"/>
        <end position="379"/>
    </location>
</feature>
<dbReference type="AlphaFoldDB" id="I0I0C0"/>
<dbReference type="PANTHER" id="PTHR10900">
    <property type="entry name" value="PERIOSTIN-RELATED"/>
    <property type="match status" value="1"/>
</dbReference>
<gene>
    <name evidence="4" type="ordered locus">CLDAP_06680</name>
</gene>
<dbReference type="HOGENOM" id="CLU_031281_1_0_0"/>
<dbReference type="InterPro" id="IPR036378">
    <property type="entry name" value="FAS1_dom_sf"/>
</dbReference>
<evidence type="ECO:0000313" key="4">
    <source>
        <dbReference type="EMBL" id="BAL98707.1"/>
    </source>
</evidence>
<dbReference type="PANTHER" id="PTHR10900:SF77">
    <property type="entry name" value="FI19380P1"/>
    <property type="match status" value="1"/>
</dbReference>
<evidence type="ECO:0000256" key="2">
    <source>
        <dbReference type="SAM" id="SignalP"/>
    </source>
</evidence>
<dbReference type="OrthoDB" id="9800666at2"/>
<evidence type="ECO:0000313" key="5">
    <source>
        <dbReference type="Proteomes" id="UP000007880"/>
    </source>
</evidence>
<feature type="domain" description="FAS1" evidence="3">
    <location>
        <begin position="31"/>
        <end position="162"/>
    </location>
</feature>
<feature type="chain" id="PRO_5003628401" description="FAS1 domain-containing protein" evidence="2">
    <location>
        <begin position="30"/>
        <end position="384"/>
    </location>
</feature>
<dbReference type="InterPro" id="IPR000782">
    <property type="entry name" value="FAS1_domain"/>
</dbReference>
<dbReference type="PATRIC" id="fig|926550.5.peg.705"/>
<dbReference type="FunFam" id="2.30.180.10:FF:000019">
    <property type="entry name" value="Cell surface lipoprotein"/>
    <property type="match status" value="2"/>
</dbReference>
<sequence length="384" mass="38832">MERLHRPILQLLLALLLVVGAAPIAPAFAQDADIVDTAIAAGDFNTLVTAVQMAGLVEALKGEGPFTVFAPTDEAFAKLPPDVLQAALNDPEGLLTQVLLYHVVPGKVMSSDLSDGLEVATLQGESVKFTLGDGVAMVNDANIIAADIEASNGVIHVIDSVILPPSVVAAAAEGMAEAAATPTPMEESMEEMADIVDTAIAAGSFNTLVAAVQAAGLVDALRGPGPFTVFAPTDDAFAKLPAGTLDALLADPTGDLTQILLYHVVPGKVMAADLSDGLEATTLQGGTVVFKLADGAAMVNDANIIATDIETSNGVIHVIDSVILPPAAEGEPAAEATPTPAEEPPMLLPVTGGDAGSGVGIALTAGLILLAIAGFALAVRRRPV</sequence>
<dbReference type="EMBL" id="AP012337">
    <property type="protein sequence ID" value="BAL98707.1"/>
    <property type="molecule type" value="Genomic_DNA"/>
</dbReference>
<accession>I0I0C0</accession>
<keyword evidence="1" id="KW-0812">Transmembrane</keyword>
<feature type="domain" description="FAS1" evidence="3">
    <location>
        <begin position="192"/>
        <end position="323"/>
    </location>
</feature>